<dbReference type="Proteomes" id="UP000623467">
    <property type="component" value="Unassembled WGS sequence"/>
</dbReference>
<evidence type="ECO:0000313" key="2">
    <source>
        <dbReference type="Proteomes" id="UP000623467"/>
    </source>
</evidence>
<accession>A0A8H6X9S9</accession>
<evidence type="ECO:0000313" key="1">
    <source>
        <dbReference type="EMBL" id="KAF7336601.1"/>
    </source>
</evidence>
<gene>
    <name evidence="1" type="ORF">MSAN_02292300</name>
</gene>
<proteinExistence type="predicted"/>
<sequence>MAPPPPYDVLCGIWDAVAARHPALLVPLSLLAHDARELAKKRWFRVLCVGSSAGPASTDFPAVSVDRLQDYLETRTEEVRSVLHLHIRGVGVTGTALLEAAIGVCSQLVTLWIDQDGPYALSPRLGGLSDLSHLRELTLPSSLLTTGGPFPDLRLDQVTHLHLAPFVPRHTVDVPALASFPRLTHFGFGEEPDGWCVANVVGSRETLGVLVRVQRDVAGDLPPKRYHVHERIVYLEHTVMDPDQDWLKRACPAWQPECGLAWDQWTFFDAVMGARRRGKLLPLEHPVGITNRVQDHLAELAVTPEAEVQRRGD</sequence>
<comment type="caution">
    <text evidence="1">The sequence shown here is derived from an EMBL/GenBank/DDBJ whole genome shotgun (WGS) entry which is preliminary data.</text>
</comment>
<name>A0A8H6X9S9_9AGAR</name>
<dbReference type="OrthoDB" id="3112026at2759"/>
<dbReference type="AlphaFoldDB" id="A0A8H6X9S9"/>
<dbReference type="EMBL" id="JACAZH010000036">
    <property type="protein sequence ID" value="KAF7336601.1"/>
    <property type="molecule type" value="Genomic_DNA"/>
</dbReference>
<reference evidence="1" key="1">
    <citation type="submission" date="2020-05" db="EMBL/GenBank/DDBJ databases">
        <title>Mycena genomes resolve the evolution of fungal bioluminescence.</title>
        <authorList>
            <person name="Tsai I.J."/>
        </authorList>
    </citation>
    <scope>NUCLEOTIDE SEQUENCE</scope>
    <source>
        <strain evidence="1">160909Yilan</strain>
    </source>
</reference>
<organism evidence="1 2">
    <name type="scientific">Mycena sanguinolenta</name>
    <dbReference type="NCBI Taxonomy" id="230812"/>
    <lineage>
        <taxon>Eukaryota</taxon>
        <taxon>Fungi</taxon>
        <taxon>Dikarya</taxon>
        <taxon>Basidiomycota</taxon>
        <taxon>Agaricomycotina</taxon>
        <taxon>Agaricomycetes</taxon>
        <taxon>Agaricomycetidae</taxon>
        <taxon>Agaricales</taxon>
        <taxon>Marasmiineae</taxon>
        <taxon>Mycenaceae</taxon>
        <taxon>Mycena</taxon>
    </lineage>
</organism>
<keyword evidence="2" id="KW-1185">Reference proteome</keyword>
<protein>
    <submittedName>
        <fullName evidence="1">Uncharacterized protein</fullName>
    </submittedName>
</protein>